<evidence type="ECO:0000256" key="5">
    <source>
        <dbReference type="PIRSR" id="PIRSR604254-1"/>
    </source>
</evidence>
<evidence type="ECO:0000256" key="3">
    <source>
        <dbReference type="ARBA" id="ARBA00022989"/>
    </source>
</evidence>
<organism evidence="8 9">
    <name type="scientific">Mycena indigotica</name>
    <dbReference type="NCBI Taxonomy" id="2126181"/>
    <lineage>
        <taxon>Eukaryota</taxon>
        <taxon>Fungi</taxon>
        <taxon>Dikarya</taxon>
        <taxon>Basidiomycota</taxon>
        <taxon>Agaricomycotina</taxon>
        <taxon>Agaricomycetes</taxon>
        <taxon>Agaricomycetidae</taxon>
        <taxon>Agaricales</taxon>
        <taxon>Marasmiineae</taxon>
        <taxon>Mycenaceae</taxon>
        <taxon>Mycena</taxon>
    </lineage>
</organism>
<evidence type="ECO:0000313" key="9">
    <source>
        <dbReference type="Proteomes" id="UP000636479"/>
    </source>
</evidence>
<feature type="binding site" evidence="5">
    <location>
        <position position="180"/>
    </location>
    <ligand>
        <name>Zn(2+)</name>
        <dbReference type="ChEBI" id="CHEBI:29105"/>
    </ligand>
</feature>
<keyword evidence="4 7" id="KW-0472">Membrane</keyword>
<feature type="transmembrane region" description="Helical" evidence="7">
    <location>
        <begin position="291"/>
        <end position="309"/>
    </location>
</feature>
<dbReference type="PANTHER" id="PTHR20855:SF97">
    <property type="entry name" value="ADIPOR-LIKE RECEPTOR IZH3-RELATED"/>
    <property type="match status" value="1"/>
</dbReference>
<keyword evidence="5" id="KW-0479">Metal-binding</keyword>
<name>A0A8H6TCP0_9AGAR</name>
<dbReference type="OrthoDB" id="5585746at2759"/>
<keyword evidence="3 7" id="KW-1133">Transmembrane helix</keyword>
<keyword evidence="5" id="KW-0862">Zinc</keyword>
<dbReference type="AlphaFoldDB" id="A0A8H6TCP0"/>
<feature type="transmembrane region" description="Helical" evidence="7">
    <location>
        <begin position="160"/>
        <end position="178"/>
    </location>
</feature>
<keyword evidence="2 7" id="KW-0812">Transmembrane</keyword>
<feature type="transmembrane region" description="Helical" evidence="7">
    <location>
        <begin position="224"/>
        <end position="248"/>
    </location>
</feature>
<reference evidence="8" key="1">
    <citation type="submission" date="2020-05" db="EMBL/GenBank/DDBJ databases">
        <title>Mycena genomes resolve the evolution of fungal bioluminescence.</title>
        <authorList>
            <person name="Tsai I.J."/>
        </authorList>
    </citation>
    <scope>NUCLEOTIDE SEQUENCE</scope>
    <source>
        <strain evidence="8">171206Taipei</strain>
    </source>
</reference>
<evidence type="ECO:0000256" key="6">
    <source>
        <dbReference type="SAM" id="MobiDB-lite"/>
    </source>
</evidence>
<dbReference type="GO" id="GO:0016020">
    <property type="term" value="C:membrane"/>
    <property type="evidence" value="ECO:0007669"/>
    <property type="project" value="UniProtKB-SubCell"/>
</dbReference>
<keyword evidence="9" id="KW-1185">Reference proteome</keyword>
<evidence type="ECO:0000256" key="2">
    <source>
        <dbReference type="ARBA" id="ARBA00022692"/>
    </source>
</evidence>
<evidence type="ECO:0000256" key="7">
    <source>
        <dbReference type="SAM" id="Phobius"/>
    </source>
</evidence>
<comment type="subcellular location">
    <subcellularLocation>
        <location evidence="1">Membrane</location>
        <topology evidence="1">Multi-pass membrane protein</topology>
    </subcellularLocation>
</comment>
<evidence type="ECO:0000256" key="1">
    <source>
        <dbReference type="ARBA" id="ARBA00004141"/>
    </source>
</evidence>
<feature type="transmembrane region" description="Helical" evidence="7">
    <location>
        <begin position="260"/>
        <end position="279"/>
    </location>
</feature>
<evidence type="ECO:0000256" key="4">
    <source>
        <dbReference type="ARBA" id="ARBA00023136"/>
    </source>
</evidence>
<dbReference type="RefSeq" id="XP_037225068.1">
    <property type="nucleotide sequence ID" value="XM_037357158.1"/>
</dbReference>
<feature type="region of interest" description="Disordered" evidence="6">
    <location>
        <begin position="1"/>
        <end position="22"/>
    </location>
</feature>
<feature type="binding site" evidence="5">
    <location>
        <position position="332"/>
    </location>
    <ligand>
        <name>Zn(2+)</name>
        <dbReference type="ChEBI" id="CHEBI:29105"/>
    </ligand>
</feature>
<sequence length="361" mass="40407">MASRARRTNRKPKRSSTSTLISGPPLAEHAALPLFNIASSLLAYLPAAILAHLHTLLSVAAEKRKLQLQEQRRPHKLAEPVQAALKKSRNGRQLISFDDLPPAWQGTPFIKSGYRFIPLERFSALLLSMFTPHNEFLNIQTHIVAFVYSCFHWSGGTQDLGETIVLIAGLFCLAASICGHMMSGCSDQHAMQFCNRVDYAGIAWLLCACNASLVFYGYASRPDIAYPFAVVSSFMALAGSILPFVSWFNRHEYRYWRISFFVALKVTAITPVVGIYMLYGLEGMRDFTSPFIRPIFLSALGIFFYTNHLPERFLNPHGKWATRFNAVGFGSHAIWHVLSATSILDWASAMAVVRHSFANRV</sequence>
<dbReference type="Proteomes" id="UP000636479">
    <property type="component" value="Unassembled WGS sequence"/>
</dbReference>
<dbReference type="GO" id="GO:0038023">
    <property type="term" value="F:signaling receptor activity"/>
    <property type="evidence" value="ECO:0007669"/>
    <property type="project" value="TreeGrafter"/>
</dbReference>
<dbReference type="Pfam" id="PF03006">
    <property type="entry name" value="HlyIII"/>
    <property type="match status" value="1"/>
</dbReference>
<dbReference type="GO" id="GO:0006882">
    <property type="term" value="P:intracellular zinc ion homeostasis"/>
    <property type="evidence" value="ECO:0007669"/>
    <property type="project" value="TreeGrafter"/>
</dbReference>
<comment type="caution">
    <text evidence="8">The sequence shown here is derived from an EMBL/GenBank/DDBJ whole genome shotgun (WGS) entry which is preliminary data.</text>
</comment>
<proteinExistence type="predicted"/>
<dbReference type="GO" id="GO:0046872">
    <property type="term" value="F:metal ion binding"/>
    <property type="evidence" value="ECO:0007669"/>
    <property type="project" value="UniProtKB-KW"/>
</dbReference>
<protein>
    <submittedName>
        <fullName evidence="8">IZH family channel protein</fullName>
    </submittedName>
</protein>
<dbReference type="PANTHER" id="PTHR20855">
    <property type="entry name" value="ADIPOR/PROGESTIN RECEPTOR-RELATED"/>
    <property type="match status" value="1"/>
</dbReference>
<feature type="binding site" evidence="5">
    <location>
        <position position="336"/>
    </location>
    <ligand>
        <name>Zn(2+)</name>
        <dbReference type="ChEBI" id="CHEBI:29105"/>
    </ligand>
</feature>
<accession>A0A8H6TCP0</accession>
<dbReference type="GeneID" id="59339674"/>
<dbReference type="InterPro" id="IPR004254">
    <property type="entry name" value="AdipoR/HlyIII-related"/>
</dbReference>
<gene>
    <name evidence="8" type="ORF">MIND_00018700</name>
</gene>
<evidence type="ECO:0000313" key="8">
    <source>
        <dbReference type="EMBL" id="KAF7315045.1"/>
    </source>
</evidence>
<feature type="compositionally biased region" description="Basic residues" evidence="6">
    <location>
        <begin position="1"/>
        <end position="14"/>
    </location>
</feature>
<feature type="transmembrane region" description="Helical" evidence="7">
    <location>
        <begin position="136"/>
        <end position="154"/>
    </location>
</feature>
<feature type="transmembrane region" description="Helical" evidence="7">
    <location>
        <begin position="199"/>
        <end position="218"/>
    </location>
</feature>
<dbReference type="EMBL" id="JACAZF010000001">
    <property type="protein sequence ID" value="KAF7315045.1"/>
    <property type="molecule type" value="Genomic_DNA"/>
</dbReference>